<evidence type="ECO:0000313" key="3">
    <source>
        <dbReference type="EMBL" id="WJW65685.1"/>
    </source>
</evidence>
<evidence type="ECO:0000313" key="5">
    <source>
        <dbReference type="Proteomes" id="UP001431572"/>
    </source>
</evidence>
<evidence type="ECO:0000313" key="2">
    <source>
        <dbReference type="EMBL" id="NWJ46314.1"/>
    </source>
</evidence>
<dbReference type="PROSITE" id="PS51257">
    <property type="entry name" value="PROKAR_LIPOPROTEIN"/>
    <property type="match status" value="1"/>
</dbReference>
<sequence>MSGSKRGFAPGKAKKRLVVSVFALWLNLFLVGACGDESATRPAYIPPTPPPTPANFDNVSPAATLAIGARTTTTAPLIYYTPLPIPSSTSDDDANRGFINADPTLLAQIFGTPGPGNSTPSGGSGKPSGIRPTPTLNTSSGQTTIGSLRTSRVSFQFAYRQALARVQLLQRQAVIVFASAQNLKPEHTTWTFFFSWAEGRKTWRVIFDARSDQAQPDLQLEEVASTMLSDVGQIDMTRVLDGDELVSRIEAAGLRVNIPVDVVNFQLDGTTRQPSFIMTNVPQGKQLVINAYNGQILRNDF</sequence>
<feature type="compositionally biased region" description="Low complexity" evidence="1">
    <location>
        <begin position="111"/>
        <end position="121"/>
    </location>
</feature>
<organism evidence="2 4">
    <name type="scientific">Candidatus Chlorohelix allophototropha</name>
    <dbReference type="NCBI Taxonomy" id="3003348"/>
    <lineage>
        <taxon>Bacteria</taxon>
        <taxon>Bacillati</taxon>
        <taxon>Chloroflexota</taxon>
        <taxon>Chloroflexia</taxon>
        <taxon>Candidatus Chloroheliales</taxon>
        <taxon>Candidatus Chloroheliaceae</taxon>
        <taxon>Candidatus Chlorohelix</taxon>
    </lineage>
</organism>
<dbReference type="EMBL" id="JACATZ010000001">
    <property type="protein sequence ID" value="NWJ46314.1"/>
    <property type="molecule type" value="Genomic_DNA"/>
</dbReference>
<gene>
    <name evidence="2" type="ORF">HXX08_10595</name>
    <name evidence="3" type="ORF">OZ401_001463</name>
</gene>
<dbReference type="AlphaFoldDB" id="A0A8T7LWH8"/>
<feature type="compositionally biased region" description="Polar residues" evidence="1">
    <location>
        <begin position="134"/>
        <end position="144"/>
    </location>
</feature>
<reference evidence="3" key="2">
    <citation type="journal article" date="2024" name="Nature">
        <title>Anoxygenic phototroph of the Chloroflexota uses a type I reaction centre.</title>
        <authorList>
            <person name="Tsuji J.M."/>
            <person name="Shaw N.A."/>
            <person name="Nagashima S."/>
            <person name="Venkiteswaran J.J."/>
            <person name="Schiff S.L."/>
            <person name="Watanabe T."/>
            <person name="Fukui M."/>
            <person name="Hanada S."/>
            <person name="Tank M."/>
            <person name="Neufeld J.D."/>
        </authorList>
    </citation>
    <scope>NUCLEOTIDE SEQUENCE</scope>
    <source>
        <strain evidence="3">L227-S17</strain>
    </source>
</reference>
<dbReference type="Proteomes" id="UP000521676">
    <property type="component" value="Unassembled WGS sequence"/>
</dbReference>
<keyword evidence="5" id="KW-1185">Reference proteome</keyword>
<dbReference type="EMBL" id="CP128399">
    <property type="protein sequence ID" value="WJW65685.1"/>
    <property type="molecule type" value="Genomic_DNA"/>
</dbReference>
<accession>A0A8T7LWH8</accession>
<evidence type="ECO:0000256" key="1">
    <source>
        <dbReference type="SAM" id="MobiDB-lite"/>
    </source>
</evidence>
<reference evidence="2 4" key="1">
    <citation type="submission" date="2020-06" db="EMBL/GenBank/DDBJ databases">
        <title>Anoxygenic phototrophic Chloroflexota member uses a Type I reaction center.</title>
        <authorList>
            <person name="Tsuji J.M."/>
            <person name="Shaw N.A."/>
            <person name="Nagashima S."/>
            <person name="Venkiteswaran J."/>
            <person name="Schiff S.L."/>
            <person name="Hanada S."/>
            <person name="Tank M."/>
            <person name="Neufeld J.D."/>
        </authorList>
    </citation>
    <scope>NUCLEOTIDE SEQUENCE [LARGE SCALE GENOMIC DNA]</scope>
    <source>
        <strain evidence="2">L227-S17</strain>
    </source>
</reference>
<name>A0A8T7LWH8_9CHLR</name>
<dbReference type="Proteomes" id="UP001431572">
    <property type="component" value="Chromosome 1"/>
</dbReference>
<proteinExistence type="predicted"/>
<evidence type="ECO:0000313" key="4">
    <source>
        <dbReference type="Proteomes" id="UP000521676"/>
    </source>
</evidence>
<dbReference type="RefSeq" id="WP_341467573.1">
    <property type="nucleotide sequence ID" value="NZ_CP128399.1"/>
</dbReference>
<protein>
    <submittedName>
        <fullName evidence="2">Uncharacterized protein</fullName>
    </submittedName>
</protein>
<feature type="region of interest" description="Disordered" evidence="1">
    <location>
        <begin position="109"/>
        <end position="144"/>
    </location>
</feature>